<evidence type="ECO:0000256" key="1">
    <source>
        <dbReference type="SAM" id="MobiDB-lite"/>
    </source>
</evidence>
<sequence length="46" mass="5396">MATQDRDEKRGSEEMADEMFVEKIDQRPTMNASLREPVSIWMSHPD</sequence>
<reference evidence="2 3" key="1">
    <citation type="journal article" date="2012" name="Eukaryot. Cell">
        <title>Genome sequence of the fungus Glarea lozoyensis: the first genome sequence of a species from the Helotiaceae family.</title>
        <authorList>
            <person name="Youssar L."/>
            <person name="Gruening B.A."/>
            <person name="Erxleben A."/>
            <person name="Guenther S."/>
            <person name="Huettel W."/>
        </authorList>
    </citation>
    <scope>NUCLEOTIDE SEQUENCE [LARGE SCALE GENOMIC DNA]</scope>
    <source>
        <strain evidence="3">ATCC 74030 / MF5533</strain>
    </source>
</reference>
<organism evidence="2 3">
    <name type="scientific">Glarea lozoyensis (strain ATCC 74030 / MF5533)</name>
    <dbReference type="NCBI Taxonomy" id="1104152"/>
    <lineage>
        <taxon>Eukaryota</taxon>
        <taxon>Fungi</taxon>
        <taxon>Dikarya</taxon>
        <taxon>Ascomycota</taxon>
        <taxon>Pezizomycotina</taxon>
        <taxon>Leotiomycetes</taxon>
        <taxon>Helotiales</taxon>
        <taxon>Helotiaceae</taxon>
        <taxon>Glarea</taxon>
    </lineage>
</organism>
<comment type="caution">
    <text evidence="2">The sequence shown here is derived from an EMBL/GenBank/DDBJ whole genome shotgun (WGS) entry which is preliminary data.</text>
</comment>
<evidence type="ECO:0000313" key="2">
    <source>
        <dbReference type="EMBL" id="EHL01919.1"/>
    </source>
</evidence>
<keyword evidence="3" id="KW-1185">Reference proteome</keyword>
<feature type="compositionally biased region" description="Basic and acidic residues" evidence="1">
    <location>
        <begin position="1"/>
        <end position="13"/>
    </location>
</feature>
<accession>H0EHR3</accession>
<dbReference type="AlphaFoldDB" id="H0EHR3"/>
<protein>
    <submittedName>
        <fullName evidence="2">Uncharacterized protein</fullName>
    </submittedName>
</protein>
<proteinExistence type="predicted"/>
<dbReference type="EMBL" id="AGUE01000041">
    <property type="protein sequence ID" value="EHL01919.1"/>
    <property type="molecule type" value="Genomic_DNA"/>
</dbReference>
<dbReference type="InParanoid" id="H0EHR3"/>
<evidence type="ECO:0000313" key="3">
    <source>
        <dbReference type="Proteomes" id="UP000005446"/>
    </source>
</evidence>
<gene>
    <name evidence="2" type="ORF">M7I_2049</name>
</gene>
<feature type="region of interest" description="Disordered" evidence="1">
    <location>
        <begin position="1"/>
        <end position="31"/>
    </location>
</feature>
<dbReference type="HOGENOM" id="CLU_3191448_0_0_1"/>
<name>H0EHR3_GLAL7</name>
<dbReference type="Proteomes" id="UP000005446">
    <property type="component" value="Unassembled WGS sequence"/>
</dbReference>